<protein>
    <recommendedName>
        <fullName evidence="2">DUF4220 domain-containing protein</fullName>
    </recommendedName>
</protein>
<keyword evidence="4" id="KW-1185">Reference proteome</keyword>
<name>A0A9R1BGJ4_TRITD</name>
<evidence type="ECO:0000259" key="2">
    <source>
        <dbReference type="Pfam" id="PF13968"/>
    </source>
</evidence>
<feature type="transmembrane region" description="Helical" evidence="1">
    <location>
        <begin position="17"/>
        <end position="39"/>
    </location>
</feature>
<proteinExistence type="predicted"/>
<dbReference type="EMBL" id="LT934122">
    <property type="protein sequence ID" value="VAI63841.1"/>
    <property type="molecule type" value="Genomic_DNA"/>
</dbReference>
<dbReference type="Pfam" id="PF13968">
    <property type="entry name" value="DUF4220"/>
    <property type="match status" value="1"/>
</dbReference>
<dbReference type="InterPro" id="IPR025315">
    <property type="entry name" value="DUF4220"/>
</dbReference>
<evidence type="ECO:0000313" key="4">
    <source>
        <dbReference type="Proteomes" id="UP000324705"/>
    </source>
</evidence>
<dbReference type="Proteomes" id="UP000324705">
    <property type="component" value="Chromosome 6B"/>
</dbReference>
<evidence type="ECO:0000313" key="3">
    <source>
        <dbReference type="EMBL" id="VAI63841.1"/>
    </source>
</evidence>
<reference evidence="3 4" key="1">
    <citation type="submission" date="2017-09" db="EMBL/GenBank/DDBJ databases">
        <authorList>
            <consortium name="International Durum Wheat Genome Sequencing Consortium (IDWGSC)"/>
            <person name="Milanesi L."/>
        </authorList>
    </citation>
    <scope>NUCLEOTIDE SEQUENCE [LARGE SCALE GENOMIC DNA]</scope>
    <source>
        <strain evidence="4">cv. Svevo</strain>
    </source>
</reference>
<dbReference type="Gramene" id="TRITD6Bv1G226820.1">
    <property type="protein sequence ID" value="TRITD6Bv1G226820.1"/>
    <property type="gene ID" value="TRITD6Bv1G226820"/>
</dbReference>
<keyword evidence="1" id="KW-1133">Transmembrane helix</keyword>
<keyword evidence="1" id="KW-0812">Transmembrane</keyword>
<dbReference type="InterPro" id="IPR007658">
    <property type="entry name" value="DUF594"/>
</dbReference>
<keyword evidence="1" id="KW-0472">Membrane</keyword>
<organism evidence="3 4">
    <name type="scientific">Triticum turgidum subsp. durum</name>
    <name type="common">Durum wheat</name>
    <name type="synonym">Triticum durum</name>
    <dbReference type="NCBI Taxonomy" id="4567"/>
    <lineage>
        <taxon>Eukaryota</taxon>
        <taxon>Viridiplantae</taxon>
        <taxon>Streptophyta</taxon>
        <taxon>Embryophyta</taxon>
        <taxon>Tracheophyta</taxon>
        <taxon>Spermatophyta</taxon>
        <taxon>Magnoliopsida</taxon>
        <taxon>Liliopsida</taxon>
        <taxon>Poales</taxon>
        <taxon>Poaceae</taxon>
        <taxon>BOP clade</taxon>
        <taxon>Pooideae</taxon>
        <taxon>Triticodae</taxon>
        <taxon>Triticeae</taxon>
        <taxon>Triticinae</taxon>
        <taxon>Triticum</taxon>
    </lineage>
</organism>
<accession>A0A9R1BGJ4</accession>
<feature type="domain" description="DUF4220" evidence="2">
    <location>
        <begin position="53"/>
        <end position="380"/>
    </location>
</feature>
<sequence>MAGFWIGKETQEWMNLWLTRALVLLSFAAHLTLALLAGIRRRRDSGVRRFLVWLAYYFTKYGTPFALGKVFLDTANSEQQLKVLGDTATVYSEQQLKELVDIATAYREQLMFAFWAPFLLLHLGRPDNITSYALENKGLSVPRIVGLIVQIGGAIYGSYNQGFMHGDGALRAAFFIMLFFGSYKFAERAVALYRASFANIRCSNEKKGVRRFQQEWDNDDALFQAHGHLSIIMGAFAENEVNSGGYLSSYSGWKEVSKVVEMEASLMYDILYTKASVVHTWAGYTIRVLSPLATSTALYLFHHKLGQAMVSADLVVTYILLVGTLMLDLRWLLRALGSTWTYAFLVDIEEDEEEESKGRHRWLKKAGGRAILAGKQSWYFLRRFLVCLDLSRLSLRSGPSGHRLLPSSGVGQRNLLQAFSTPPPPPRGRLEKLFSLRAGPRKWMMNVKDQLLETYLHYDIDIYYIVKRHPSSELGDYMRSNAKNYSFERNLIAFHVATDIFLLCKHPSPRIEDEASAEYEKQIRALSDYMMFLLAERQHMVLPPGHEASDYKKVCLDLERIWHGRPSSGSQTTREAELAIILLEMYETSVDSGQERNETLMLGADWALKLLHELDPATYDSGRHSATVGIRSKVQSVRRLEDFILVFTDEAREEIKEHRKQLNHLHYMLQLILSSWLRLLSFTSKECSKDSHAKQLSCGGELLTIVWLMNQHHALKIHY</sequence>
<evidence type="ECO:0000256" key="1">
    <source>
        <dbReference type="SAM" id="Phobius"/>
    </source>
</evidence>
<dbReference type="PANTHER" id="PTHR31325">
    <property type="entry name" value="OS01G0798800 PROTEIN-RELATED"/>
    <property type="match status" value="1"/>
</dbReference>
<gene>
    <name evidence="3" type="ORF">TRITD_6Bv1G226820</name>
</gene>
<dbReference type="Pfam" id="PF04578">
    <property type="entry name" value="DUF594"/>
    <property type="match status" value="1"/>
</dbReference>
<dbReference type="AlphaFoldDB" id="A0A9R1BGJ4"/>